<name>A0A6G7VGI0_9GAMM</name>
<gene>
    <name evidence="2" type="ORF">GWK36_13900</name>
</gene>
<protein>
    <submittedName>
        <fullName evidence="2">STAS domain-containing protein</fullName>
    </submittedName>
</protein>
<dbReference type="InterPro" id="IPR058548">
    <property type="entry name" value="MlaB-like_STAS"/>
</dbReference>
<evidence type="ECO:0000259" key="1">
    <source>
        <dbReference type="PROSITE" id="PS50801"/>
    </source>
</evidence>
<dbReference type="Gene3D" id="3.30.750.24">
    <property type="entry name" value="STAS domain"/>
    <property type="match status" value="1"/>
</dbReference>
<dbReference type="Proteomes" id="UP000502699">
    <property type="component" value="Chromosome"/>
</dbReference>
<dbReference type="RefSeq" id="WP_166272010.1">
    <property type="nucleotide sequence ID" value="NZ_CP048029.1"/>
</dbReference>
<evidence type="ECO:0000313" key="2">
    <source>
        <dbReference type="EMBL" id="QIK38897.1"/>
    </source>
</evidence>
<feature type="domain" description="STAS" evidence="1">
    <location>
        <begin position="16"/>
        <end position="90"/>
    </location>
</feature>
<accession>A0A6G7VGI0</accession>
<dbReference type="KEGG" id="cjap:GWK36_13900"/>
<sequence>MPLTASFIPTEDRLDLAFDGDLDLTLTDEMCRVFAELPANLQTCILDLTRLERIFDSGLALLWMLNERLQQLGARVVVLSDRPEMLGRLLHVLRNALGIIPQDVAPIGRH</sequence>
<organism evidence="2 3">
    <name type="scientific">Caldichromatium japonicum</name>
    <dbReference type="NCBI Taxonomy" id="2699430"/>
    <lineage>
        <taxon>Bacteria</taxon>
        <taxon>Pseudomonadati</taxon>
        <taxon>Pseudomonadota</taxon>
        <taxon>Gammaproteobacteria</taxon>
        <taxon>Chromatiales</taxon>
        <taxon>Chromatiaceae</taxon>
        <taxon>Caldichromatium</taxon>
    </lineage>
</organism>
<dbReference type="PROSITE" id="PS50801">
    <property type="entry name" value="STAS"/>
    <property type="match status" value="1"/>
</dbReference>
<dbReference type="AlphaFoldDB" id="A0A6G7VGI0"/>
<evidence type="ECO:0000313" key="3">
    <source>
        <dbReference type="Proteomes" id="UP000502699"/>
    </source>
</evidence>
<dbReference type="InterPro" id="IPR036513">
    <property type="entry name" value="STAS_dom_sf"/>
</dbReference>
<proteinExistence type="predicted"/>
<dbReference type="EMBL" id="CP048029">
    <property type="protein sequence ID" value="QIK38897.1"/>
    <property type="molecule type" value="Genomic_DNA"/>
</dbReference>
<keyword evidence="3" id="KW-1185">Reference proteome</keyword>
<dbReference type="Pfam" id="PF13466">
    <property type="entry name" value="STAS_2"/>
    <property type="match status" value="1"/>
</dbReference>
<dbReference type="InterPro" id="IPR002645">
    <property type="entry name" value="STAS_dom"/>
</dbReference>
<reference evidence="3" key="1">
    <citation type="submission" date="2020-01" db="EMBL/GenBank/DDBJ databases">
        <title>Caldichromatium gen. nov., sp. nov., a thermophilic purple sulfur bacterium member of the family Chromatiaceae isolated from Nakabusa hot spring, Japan.</title>
        <authorList>
            <person name="Saini M.K."/>
            <person name="Hanada S."/>
            <person name="Tank M."/>
        </authorList>
    </citation>
    <scope>NUCLEOTIDE SEQUENCE [LARGE SCALE GENOMIC DNA]</scope>
    <source>
        <strain evidence="3">No.7</strain>
    </source>
</reference>
<dbReference type="SUPFAM" id="SSF52091">
    <property type="entry name" value="SpoIIaa-like"/>
    <property type="match status" value="1"/>
</dbReference>